<sequence>MIQMDGETGGDKEKVLEKYNFWFLDRNDRCKPDKVSRGVRQMSEGTVPRVMTMSKNREQFWLKLGEFLNQIPVFGHYSSIYGGLTSLYLQFFE</sequence>
<dbReference type="eggNOG" id="ENOG502RPCK">
    <property type="taxonomic scope" value="Eukaryota"/>
</dbReference>
<accession>A0A1I7U2P5</accession>
<dbReference type="WBParaSite" id="Csp11.Scaffold629.g14243.t1">
    <property type="protein sequence ID" value="Csp11.Scaffold629.g14243.t1"/>
    <property type="gene ID" value="Csp11.Scaffold629.g14243"/>
</dbReference>
<evidence type="ECO:0000313" key="2">
    <source>
        <dbReference type="WBParaSite" id="Csp11.Scaffold629.g14243.t1"/>
    </source>
</evidence>
<organism evidence="1 2">
    <name type="scientific">Caenorhabditis tropicalis</name>
    <dbReference type="NCBI Taxonomy" id="1561998"/>
    <lineage>
        <taxon>Eukaryota</taxon>
        <taxon>Metazoa</taxon>
        <taxon>Ecdysozoa</taxon>
        <taxon>Nematoda</taxon>
        <taxon>Chromadorea</taxon>
        <taxon>Rhabditida</taxon>
        <taxon>Rhabditina</taxon>
        <taxon>Rhabditomorpha</taxon>
        <taxon>Rhabditoidea</taxon>
        <taxon>Rhabditidae</taxon>
        <taxon>Peloderinae</taxon>
        <taxon>Caenorhabditis</taxon>
    </lineage>
</organism>
<name>A0A1I7U2P5_9PELO</name>
<dbReference type="Proteomes" id="UP000095282">
    <property type="component" value="Unplaced"/>
</dbReference>
<proteinExistence type="predicted"/>
<dbReference type="AlphaFoldDB" id="A0A1I7U2P5"/>
<reference evidence="2" key="1">
    <citation type="submission" date="2016-11" db="UniProtKB">
        <authorList>
            <consortium name="WormBaseParasite"/>
        </authorList>
    </citation>
    <scope>IDENTIFICATION</scope>
</reference>
<evidence type="ECO:0000313" key="1">
    <source>
        <dbReference type="Proteomes" id="UP000095282"/>
    </source>
</evidence>
<keyword evidence="1" id="KW-1185">Reference proteome</keyword>
<protein>
    <submittedName>
        <fullName evidence="2">Uncharacterized protein</fullName>
    </submittedName>
</protein>